<feature type="domain" description="Myb-like" evidence="1">
    <location>
        <begin position="139"/>
        <end position="192"/>
    </location>
</feature>
<organism evidence="2 3">
    <name type="scientific">Apophysomyces ossiformis</name>
    <dbReference type="NCBI Taxonomy" id="679940"/>
    <lineage>
        <taxon>Eukaryota</taxon>
        <taxon>Fungi</taxon>
        <taxon>Fungi incertae sedis</taxon>
        <taxon>Mucoromycota</taxon>
        <taxon>Mucoromycotina</taxon>
        <taxon>Mucoromycetes</taxon>
        <taxon>Mucorales</taxon>
        <taxon>Mucorineae</taxon>
        <taxon>Mucoraceae</taxon>
        <taxon>Apophysomyces</taxon>
    </lineage>
</organism>
<evidence type="ECO:0000259" key="1">
    <source>
        <dbReference type="PROSITE" id="PS50090"/>
    </source>
</evidence>
<accession>A0A8H7EN74</accession>
<keyword evidence="3" id="KW-1185">Reference proteome</keyword>
<evidence type="ECO:0000313" key="2">
    <source>
        <dbReference type="EMBL" id="KAF7722420.1"/>
    </source>
</evidence>
<protein>
    <recommendedName>
        <fullName evidence="1">Myb-like domain-containing protein</fullName>
    </recommendedName>
</protein>
<sequence length="208" mass="23876">MTKQQISESDCWFVIGAHQAGATERQCAELSGLPKTTAHNIIRDFKKLGSPKAASLNMATIMNPRLKKRKAATSTLQPRKRGRPRKPVTIESVTEPLARQVLKSRYELHESTKCKSDAPCEISDILPHDMPPTPKSLDSDDDVEEDWTLNDDQILLHHVLELPPPVKWKEIETLFGSRHMAKMCCERWEFLRKRLLKDMDRFTSMERS</sequence>
<dbReference type="Gene3D" id="1.10.10.60">
    <property type="entry name" value="Homeodomain-like"/>
    <property type="match status" value="1"/>
</dbReference>
<comment type="caution">
    <text evidence="2">The sequence shown here is derived from an EMBL/GenBank/DDBJ whole genome shotgun (WGS) entry which is preliminary data.</text>
</comment>
<dbReference type="PROSITE" id="PS50090">
    <property type="entry name" value="MYB_LIKE"/>
    <property type="match status" value="1"/>
</dbReference>
<reference evidence="2" key="1">
    <citation type="submission" date="2020-01" db="EMBL/GenBank/DDBJ databases">
        <title>Genome Sequencing of Three Apophysomyces-Like Fungal Strains Confirms a Novel Fungal Genus in the Mucoromycota with divergent Burkholderia-like Endosymbiotic Bacteria.</title>
        <authorList>
            <person name="Stajich J.E."/>
            <person name="Macias A.M."/>
            <person name="Carter-House D."/>
            <person name="Lovett B."/>
            <person name="Kasson L.R."/>
            <person name="Berry K."/>
            <person name="Grigoriev I."/>
            <person name="Chang Y."/>
            <person name="Spatafora J."/>
            <person name="Kasson M.T."/>
        </authorList>
    </citation>
    <scope>NUCLEOTIDE SEQUENCE</scope>
    <source>
        <strain evidence="2">NRRL A-21654</strain>
    </source>
</reference>
<dbReference type="InterPro" id="IPR001005">
    <property type="entry name" value="SANT/Myb"/>
</dbReference>
<evidence type="ECO:0000313" key="3">
    <source>
        <dbReference type="Proteomes" id="UP000605846"/>
    </source>
</evidence>
<dbReference type="AlphaFoldDB" id="A0A8H7EN74"/>
<gene>
    <name evidence="2" type="ORF">EC973_003159</name>
</gene>
<dbReference type="OrthoDB" id="2230048at2759"/>
<dbReference type="SUPFAM" id="SSF46689">
    <property type="entry name" value="Homeodomain-like"/>
    <property type="match status" value="1"/>
</dbReference>
<dbReference type="Proteomes" id="UP000605846">
    <property type="component" value="Unassembled WGS sequence"/>
</dbReference>
<proteinExistence type="predicted"/>
<dbReference type="InterPro" id="IPR009057">
    <property type="entry name" value="Homeodomain-like_sf"/>
</dbReference>
<dbReference type="EMBL" id="JABAYA010000196">
    <property type="protein sequence ID" value="KAF7722420.1"/>
    <property type="molecule type" value="Genomic_DNA"/>
</dbReference>
<name>A0A8H7EN74_9FUNG</name>